<organism evidence="1 2">
    <name type="scientific">Agrococcus sediminis</name>
    <dbReference type="NCBI Taxonomy" id="2599924"/>
    <lineage>
        <taxon>Bacteria</taxon>
        <taxon>Bacillati</taxon>
        <taxon>Actinomycetota</taxon>
        <taxon>Actinomycetes</taxon>
        <taxon>Micrococcales</taxon>
        <taxon>Microbacteriaceae</taxon>
        <taxon>Agrococcus</taxon>
    </lineage>
</organism>
<evidence type="ECO:0000313" key="1">
    <source>
        <dbReference type="EMBL" id="KAA6433692.1"/>
    </source>
</evidence>
<keyword evidence="2" id="KW-1185">Reference proteome</keyword>
<sequence>MTRKPAPHPSPRRHASLEVLRAEALDERSVLVDERLRAGEDPWEFMSELPSVDEIVVLLLRSERILPPGAVRPDHDVSDQVLRRIVEDYPPLAPTVWSMLSVVETERAWAPRVRRAG</sequence>
<protein>
    <submittedName>
        <fullName evidence="1">Tryptophan synthase subunit alpha</fullName>
    </submittedName>
</protein>
<evidence type="ECO:0000313" key="2">
    <source>
        <dbReference type="Proteomes" id="UP000323221"/>
    </source>
</evidence>
<reference evidence="1 2" key="1">
    <citation type="submission" date="2019-08" db="EMBL/GenBank/DDBJ databases">
        <title>Agrococcus lahaulensis sp. nov., isolated from a cold desert of the Indian Himalayas.</title>
        <authorList>
            <person name="Qu J.H."/>
        </authorList>
    </citation>
    <scope>NUCLEOTIDE SEQUENCE [LARGE SCALE GENOMIC DNA]</scope>
    <source>
        <strain evidence="1 2">NS18</strain>
    </source>
</reference>
<dbReference type="EMBL" id="VOIR01000013">
    <property type="protein sequence ID" value="KAA6433692.1"/>
    <property type="molecule type" value="Genomic_DNA"/>
</dbReference>
<dbReference type="RefSeq" id="WP_146356098.1">
    <property type="nucleotide sequence ID" value="NZ_VOIR01000013.1"/>
</dbReference>
<accession>A0A5M8QH46</accession>
<dbReference type="AlphaFoldDB" id="A0A5M8QH46"/>
<dbReference type="OrthoDB" id="5114823at2"/>
<proteinExistence type="predicted"/>
<comment type="caution">
    <text evidence="1">The sequence shown here is derived from an EMBL/GenBank/DDBJ whole genome shotgun (WGS) entry which is preliminary data.</text>
</comment>
<dbReference type="Proteomes" id="UP000323221">
    <property type="component" value="Unassembled WGS sequence"/>
</dbReference>
<gene>
    <name evidence="1" type="ORF">FQ330_06280</name>
</gene>
<name>A0A5M8QH46_9MICO</name>